<dbReference type="PANTHER" id="PTHR11062">
    <property type="entry name" value="EXOSTOSIN HEPARAN SULFATE GLYCOSYLTRANSFERASE -RELATED"/>
    <property type="match status" value="1"/>
</dbReference>
<organism evidence="2 3">
    <name type="scientific">Candidatus Kaiserbacteria bacterium GWA2_50_9</name>
    <dbReference type="NCBI Taxonomy" id="1798474"/>
    <lineage>
        <taxon>Bacteria</taxon>
        <taxon>Candidatus Kaiseribacteriota</taxon>
    </lineage>
</organism>
<evidence type="ECO:0000313" key="3">
    <source>
        <dbReference type="Proteomes" id="UP000179014"/>
    </source>
</evidence>
<dbReference type="EMBL" id="MFKN01000026">
    <property type="protein sequence ID" value="OGG40613.1"/>
    <property type="molecule type" value="Genomic_DNA"/>
</dbReference>
<proteinExistence type="predicted"/>
<dbReference type="InterPro" id="IPR040911">
    <property type="entry name" value="Exostosin_GT47"/>
</dbReference>
<dbReference type="PANTHER" id="PTHR11062:SF281">
    <property type="entry name" value="EXOSTOSIN-LIKE 2"/>
    <property type="match status" value="1"/>
</dbReference>
<protein>
    <recommendedName>
        <fullName evidence="1">Exostosin GT47 domain-containing protein</fullName>
    </recommendedName>
</protein>
<evidence type="ECO:0000313" key="2">
    <source>
        <dbReference type="EMBL" id="OGG40613.1"/>
    </source>
</evidence>
<reference evidence="2 3" key="1">
    <citation type="journal article" date="2016" name="Nat. Commun.">
        <title>Thousands of microbial genomes shed light on interconnected biogeochemical processes in an aquifer system.</title>
        <authorList>
            <person name="Anantharaman K."/>
            <person name="Brown C.T."/>
            <person name="Hug L.A."/>
            <person name="Sharon I."/>
            <person name="Castelle C.J."/>
            <person name="Probst A.J."/>
            <person name="Thomas B.C."/>
            <person name="Singh A."/>
            <person name="Wilkins M.J."/>
            <person name="Karaoz U."/>
            <person name="Brodie E.L."/>
            <person name="Williams K.H."/>
            <person name="Hubbard S.S."/>
            <person name="Banfield J.F."/>
        </authorList>
    </citation>
    <scope>NUCLEOTIDE SEQUENCE [LARGE SCALE GENOMIC DNA]</scope>
</reference>
<dbReference type="AlphaFoldDB" id="A0A1F6BUX0"/>
<sequence length="363" mass="41882">MTMTKHLTLYVDPVWRRGGIHSPLLNSWWGNPYEEAVSLTKQMFDTYSFDRSLYSITDNIAEADMVLPPYKHQWLLRHDVPLWRECVDTAQQAGLPLLVDGTGDVEYPIDASNAYVLRIGGYRFIPERGRIVIPPLVDDLLERCMNGELQVREKRAEAKPIVGFVGWAALPLKQKLRTVAKELPIRLRGIFDQRYRTMTKGVFWRARAIHVLQASPKVELNLKARASFSGSTKTAMGDLHTLRKEFVDTLLASDYGLEVRGDPNTSARLFEICSLGRIPVVVDTERFFPFSDEIDYSSFALIVDFRDIERLPEKIAEFHEAISPERFKQMQRNARDAYIHYFRIDALMHHIIREIEAQKAERS</sequence>
<gene>
    <name evidence="2" type="ORF">A2118_02045</name>
</gene>
<comment type="caution">
    <text evidence="2">The sequence shown here is derived from an EMBL/GenBank/DDBJ whole genome shotgun (WGS) entry which is preliminary data.</text>
</comment>
<evidence type="ECO:0000259" key="1">
    <source>
        <dbReference type="Pfam" id="PF03016"/>
    </source>
</evidence>
<dbReference type="GO" id="GO:0016757">
    <property type="term" value="F:glycosyltransferase activity"/>
    <property type="evidence" value="ECO:0007669"/>
    <property type="project" value="InterPro"/>
</dbReference>
<accession>A0A1F6BUX0</accession>
<dbReference type="InterPro" id="IPR004263">
    <property type="entry name" value="Exostosin"/>
</dbReference>
<name>A0A1F6BUX0_9BACT</name>
<dbReference type="Pfam" id="PF03016">
    <property type="entry name" value="Exostosin_GT47"/>
    <property type="match status" value="1"/>
</dbReference>
<feature type="domain" description="Exostosin GT47" evidence="1">
    <location>
        <begin position="243"/>
        <end position="312"/>
    </location>
</feature>
<dbReference type="Proteomes" id="UP000179014">
    <property type="component" value="Unassembled WGS sequence"/>
</dbReference>
<dbReference type="STRING" id="1798474.A2118_02045"/>